<comment type="caution">
    <text evidence="2">The sequence shown here is derived from an EMBL/GenBank/DDBJ whole genome shotgun (WGS) entry which is preliminary data.</text>
</comment>
<dbReference type="CDD" id="cd06259">
    <property type="entry name" value="YdcF-like"/>
    <property type="match status" value="1"/>
</dbReference>
<evidence type="ECO:0000259" key="1">
    <source>
        <dbReference type="Pfam" id="PF02698"/>
    </source>
</evidence>
<dbReference type="GO" id="GO:0043164">
    <property type="term" value="P:Gram-negative-bacterium-type cell wall biogenesis"/>
    <property type="evidence" value="ECO:0007669"/>
    <property type="project" value="TreeGrafter"/>
</dbReference>
<dbReference type="GO" id="GO:0005886">
    <property type="term" value="C:plasma membrane"/>
    <property type="evidence" value="ECO:0007669"/>
    <property type="project" value="TreeGrafter"/>
</dbReference>
<dbReference type="InterPro" id="IPR051599">
    <property type="entry name" value="Cell_Envelope_Assoc"/>
</dbReference>
<dbReference type="PANTHER" id="PTHR30336">
    <property type="entry name" value="INNER MEMBRANE PROTEIN, PROBABLE PERMEASE"/>
    <property type="match status" value="1"/>
</dbReference>
<gene>
    <name evidence="2" type="ORF">AWB68_06408</name>
</gene>
<dbReference type="InterPro" id="IPR014729">
    <property type="entry name" value="Rossmann-like_a/b/a_fold"/>
</dbReference>
<feature type="domain" description="DUF218" evidence="1">
    <location>
        <begin position="65"/>
        <end position="225"/>
    </location>
</feature>
<dbReference type="GO" id="GO:0000270">
    <property type="term" value="P:peptidoglycan metabolic process"/>
    <property type="evidence" value="ECO:0007669"/>
    <property type="project" value="TreeGrafter"/>
</dbReference>
<sequence length="238" mass="26611">MILVCLLLLFAALLLFWRGHRLRVLLCGAGVFWLLGSWLAGPLVSLAQAGYDAPVEPRFTPRMAFILLGAGTGFDESRRLVPKGDAMARMEAAVRLYKRCRQTENVCQVIVSGGDAQHHGSAEADVYAPYLLKAGIAAPDLVLEDKSMNTIENARNVDQLLPRDRYDGMVLITSSLHMRRAMLSFGAFDLHPQPFVANVREPHSWKVPHPEGWTDSNNALHEMLGVVRLRVWHWLGLY</sequence>
<accession>A0A158KN60</accession>
<dbReference type="Pfam" id="PF02698">
    <property type="entry name" value="DUF218"/>
    <property type="match status" value="1"/>
</dbReference>
<dbReference type="Proteomes" id="UP000054770">
    <property type="component" value="Unassembled WGS sequence"/>
</dbReference>
<dbReference type="PANTHER" id="PTHR30336:SF4">
    <property type="entry name" value="ENVELOPE BIOGENESIS FACTOR ELYC"/>
    <property type="match status" value="1"/>
</dbReference>
<keyword evidence="3" id="KW-1185">Reference proteome</keyword>
<dbReference type="Gene3D" id="3.40.50.620">
    <property type="entry name" value="HUPs"/>
    <property type="match status" value="1"/>
</dbReference>
<dbReference type="EMBL" id="FCON02000115">
    <property type="protein sequence ID" value="SAL82163.1"/>
    <property type="molecule type" value="Genomic_DNA"/>
</dbReference>
<evidence type="ECO:0000313" key="3">
    <source>
        <dbReference type="Proteomes" id="UP000054770"/>
    </source>
</evidence>
<evidence type="ECO:0000313" key="2">
    <source>
        <dbReference type="EMBL" id="SAL82163.1"/>
    </source>
</evidence>
<proteinExistence type="predicted"/>
<dbReference type="OrthoDB" id="9809813at2"/>
<name>A0A158KN60_9BURK</name>
<dbReference type="AlphaFoldDB" id="A0A158KN60"/>
<protein>
    <recommendedName>
        <fullName evidence="1">DUF218 domain-containing protein</fullName>
    </recommendedName>
</protein>
<reference evidence="2" key="1">
    <citation type="submission" date="2016-01" db="EMBL/GenBank/DDBJ databases">
        <authorList>
            <person name="Peeters C."/>
        </authorList>
    </citation>
    <scope>NUCLEOTIDE SEQUENCE [LARGE SCALE GENOMIC DNA]</scope>
    <source>
        <strain evidence="2">LMG 22940</strain>
    </source>
</reference>
<organism evidence="2 3">
    <name type="scientific">Caballeronia choica</name>
    <dbReference type="NCBI Taxonomy" id="326476"/>
    <lineage>
        <taxon>Bacteria</taxon>
        <taxon>Pseudomonadati</taxon>
        <taxon>Pseudomonadota</taxon>
        <taxon>Betaproteobacteria</taxon>
        <taxon>Burkholderiales</taxon>
        <taxon>Burkholderiaceae</taxon>
        <taxon>Caballeronia</taxon>
    </lineage>
</organism>
<dbReference type="InterPro" id="IPR003848">
    <property type="entry name" value="DUF218"/>
</dbReference>